<name>A0AAW4LBW2_9BACT</name>
<reference evidence="1 2" key="1">
    <citation type="submission" date="2021-05" db="EMBL/GenBank/DDBJ databases">
        <title>The draft genome of Geobacter pelophilus DSM 12255.</title>
        <authorList>
            <person name="Xu Z."/>
            <person name="Masuda Y."/>
            <person name="Itoh H."/>
            <person name="Senoo K."/>
        </authorList>
    </citation>
    <scope>NUCLEOTIDE SEQUENCE [LARGE SCALE GENOMIC DNA]</scope>
    <source>
        <strain evidence="1 2">DSM 12255</strain>
    </source>
</reference>
<evidence type="ECO:0008006" key="3">
    <source>
        <dbReference type="Google" id="ProtNLM"/>
    </source>
</evidence>
<proteinExistence type="predicted"/>
<dbReference type="Gene3D" id="2.50.20.10">
    <property type="entry name" value="Lipoprotein localisation LolA/LolB/LppX"/>
    <property type="match status" value="1"/>
</dbReference>
<gene>
    <name evidence="1" type="ORF">KI809_16370</name>
</gene>
<protein>
    <recommendedName>
        <fullName evidence="3">Outer membrane lipoprotein-sorting protein</fullName>
    </recommendedName>
</protein>
<dbReference type="AlphaFoldDB" id="A0AAW4LBW2"/>
<comment type="caution">
    <text evidence="1">The sequence shown here is derived from an EMBL/GenBank/DDBJ whole genome shotgun (WGS) entry which is preliminary data.</text>
</comment>
<evidence type="ECO:0000313" key="2">
    <source>
        <dbReference type="Proteomes" id="UP000811899"/>
    </source>
</evidence>
<dbReference type="Proteomes" id="UP000811899">
    <property type="component" value="Unassembled WGS sequence"/>
</dbReference>
<keyword evidence="2" id="KW-1185">Reference proteome</keyword>
<dbReference type="EMBL" id="JAHCVJ010000007">
    <property type="protein sequence ID" value="MBT0665886.1"/>
    <property type="molecule type" value="Genomic_DNA"/>
</dbReference>
<evidence type="ECO:0000313" key="1">
    <source>
        <dbReference type="EMBL" id="MBT0665886.1"/>
    </source>
</evidence>
<sequence length="240" mass="26777">MLAILCFPAIANAEDRSANQLSRIVTSVLEAYGGKGSVLKVKSVVAKGTITDFMKEKKGEYARYYARPQKLRIEIMPDQGGEARVLDGGKGWQGSPEALKEARPITMQSMIYQYSYLDLPMGLADKSYSVSYGGKKEYRGKQVDLLLVAVNGAPQLRVYIDPEKRLIVRVASDFDMGMGSSELATEYEDFRVVGKVLFPFRLINYAGEMKLSVITLSEIRINSDIPKEKFAPDPLRTKEK</sequence>
<accession>A0AAW4LBW2</accession>
<organism evidence="1 2">
    <name type="scientific">Geoanaerobacter pelophilus</name>
    <dbReference type="NCBI Taxonomy" id="60036"/>
    <lineage>
        <taxon>Bacteria</taxon>
        <taxon>Pseudomonadati</taxon>
        <taxon>Thermodesulfobacteriota</taxon>
        <taxon>Desulfuromonadia</taxon>
        <taxon>Geobacterales</taxon>
        <taxon>Geobacteraceae</taxon>
        <taxon>Geoanaerobacter</taxon>
    </lineage>
</organism>